<dbReference type="InterPro" id="IPR018490">
    <property type="entry name" value="cNMP-bd_dom_sf"/>
</dbReference>
<accession>L0WGI3</accession>
<dbReference type="STRING" id="1177179.A11A3_04785"/>
<dbReference type="RefSeq" id="WP_008928142.1">
    <property type="nucleotide sequence ID" value="NZ_AMRJ01000004.1"/>
</dbReference>
<dbReference type="SMART" id="SM00100">
    <property type="entry name" value="cNMP"/>
    <property type="match status" value="1"/>
</dbReference>
<dbReference type="InterPro" id="IPR050503">
    <property type="entry name" value="cAMP-dep_PK_reg_su-like"/>
</dbReference>
<dbReference type="GO" id="GO:0004862">
    <property type="term" value="F:cAMP-dependent protein kinase inhibitor activity"/>
    <property type="evidence" value="ECO:0007669"/>
    <property type="project" value="TreeGrafter"/>
</dbReference>
<dbReference type="GO" id="GO:0005829">
    <property type="term" value="C:cytosol"/>
    <property type="evidence" value="ECO:0007669"/>
    <property type="project" value="TreeGrafter"/>
</dbReference>
<dbReference type="Gene3D" id="2.60.120.10">
    <property type="entry name" value="Jelly Rolls"/>
    <property type="match status" value="1"/>
</dbReference>
<dbReference type="Pfam" id="PF00027">
    <property type="entry name" value="cNMP_binding"/>
    <property type="match status" value="1"/>
</dbReference>
<dbReference type="PANTHER" id="PTHR11635:SF152">
    <property type="entry name" value="CAMP-DEPENDENT PROTEIN KINASE TYPE I REGULATORY SUBUNIT-RELATED"/>
    <property type="match status" value="1"/>
</dbReference>
<name>L0WGI3_9GAMM</name>
<proteinExistence type="predicted"/>
<dbReference type="CDD" id="cd00038">
    <property type="entry name" value="CAP_ED"/>
    <property type="match status" value="1"/>
</dbReference>
<evidence type="ECO:0000313" key="3">
    <source>
        <dbReference type="Proteomes" id="UP000010164"/>
    </source>
</evidence>
<feature type="domain" description="Cyclic nucleotide-binding" evidence="1">
    <location>
        <begin position="49"/>
        <end position="127"/>
    </location>
</feature>
<dbReference type="InterPro" id="IPR000595">
    <property type="entry name" value="cNMP-bd_dom"/>
</dbReference>
<dbReference type="EMBL" id="AMRJ01000004">
    <property type="protein sequence ID" value="EKF75267.1"/>
    <property type="molecule type" value="Genomic_DNA"/>
</dbReference>
<dbReference type="Proteomes" id="UP000010164">
    <property type="component" value="Unassembled WGS sequence"/>
</dbReference>
<dbReference type="PROSITE" id="PS50042">
    <property type="entry name" value="CNMP_BINDING_3"/>
    <property type="match status" value="1"/>
</dbReference>
<evidence type="ECO:0000313" key="2">
    <source>
        <dbReference type="EMBL" id="EKF75267.1"/>
    </source>
</evidence>
<dbReference type="PANTHER" id="PTHR11635">
    <property type="entry name" value="CAMP-DEPENDENT PROTEIN KINASE REGULATORY CHAIN"/>
    <property type="match status" value="1"/>
</dbReference>
<keyword evidence="3" id="KW-1185">Reference proteome</keyword>
<dbReference type="GO" id="GO:0034236">
    <property type="term" value="F:protein kinase A catalytic subunit binding"/>
    <property type="evidence" value="ECO:0007669"/>
    <property type="project" value="TreeGrafter"/>
</dbReference>
<dbReference type="SUPFAM" id="SSF51206">
    <property type="entry name" value="cAMP-binding domain-like"/>
    <property type="match status" value="1"/>
</dbReference>
<dbReference type="PATRIC" id="fig|1177179.3.peg.958"/>
<dbReference type="eggNOG" id="COG0664">
    <property type="taxonomic scope" value="Bacteria"/>
</dbReference>
<dbReference type="GO" id="GO:0005952">
    <property type="term" value="C:cAMP-dependent protein kinase complex"/>
    <property type="evidence" value="ECO:0007669"/>
    <property type="project" value="InterPro"/>
</dbReference>
<dbReference type="GO" id="GO:0030552">
    <property type="term" value="F:cAMP binding"/>
    <property type="evidence" value="ECO:0007669"/>
    <property type="project" value="TreeGrafter"/>
</dbReference>
<gene>
    <name evidence="2" type="ORF">A11A3_04785</name>
</gene>
<reference evidence="2 3" key="1">
    <citation type="journal article" date="2012" name="J. Bacteriol.">
        <title>Genome Sequence of the Alkane-Degrading Bacterium Alcanivorax hongdengensis Type Strain A-11-3.</title>
        <authorList>
            <person name="Lai Q."/>
            <person name="Shao Z."/>
        </authorList>
    </citation>
    <scope>NUCLEOTIDE SEQUENCE [LARGE SCALE GENOMIC DNA]</scope>
    <source>
        <strain evidence="2 3">A-11-3</strain>
    </source>
</reference>
<protein>
    <recommendedName>
        <fullName evidence="1">Cyclic nucleotide-binding domain-containing protein</fullName>
    </recommendedName>
</protein>
<organism evidence="2 3">
    <name type="scientific">Alcanivorax hongdengensis A-11-3</name>
    <dbReference type="NCBI Taxonomy" id="1177179"/>
    <lineage>
        <taxon>Bacteria</taxon>
        <taxon>Pseudomonadati</taxon>
        <taxon>Pseudomonadota</taxon>
        <taxon>Gammaproteobacteria</taxon>
        <taxon>Oceanospirillales</taxon>
        <taxon>Alcanivoracaceae</taxon>
        <taxon>Alcanivorax</taxon>
    </lineage>
</organism>
<dbReference type="InterPro" id="IPR014710">
    <property type="entry name" value="RmlC-like_jellyroll"/>
</dbReference>
<sequence>MQQANDDQYGIERTRQLLSGVPFFNEVARGEPGQFELLKTKTRILVAAPGEQIIKAGDVDTTLYFLLRGQLEVLAEQDDDAPLYYVSPGEVFGTLSMLLGTPRSASIQVAESAREAVLASLDFNDFNDDDNSPYTLESRLAFFHMIVHHIRWTLEVKRMQMPDHELVQSLRKLPVFHGEKGTADELDALKIQAQALAELLCRWNEEPVASTGTLQLT</sequence>
<dbReference type="OrthoDB" id="5729906at2"/>
<comment type="caution">
    <text evidence="2">The sequence shown here is derived from an EMBL/GenBank/DDBJ whole genome shotgun (WGS) entry which is preliminary data.</text>
</comment>
<dbReference type="AlphaFoldDB" id="L0WGI3"/>
<evidence type="ECO:0000259" key="1">
    <source>
        <dbReference type="PROSITE" id="PS50042"/>
    </source>
</evidence>